<dbReference type="Proteomes" id="UP000654482">
    <property type="component" value="Unassembled WGS sequence"/>
</dbReference>
<evidence type="ECO:0000313" key="4">
    <source>
        <dbReference type="Proteomes" id="UP000654482"/>
    </source>
</evidence>
<feature type="compositionally biased region" description="Low complexity" evidence="1">
    <location>
        <begin position="63"/>
        <end position="75"/>
    </location>
</feature>
<dbReference type="AlphaFoldDB" id="A0A8J7DVY6"/>
<evidence type="ECO:0000256" key="1">
    <source>
        <dbReference type="SAM" id="MobiDB-lite"/>
    </source>
</evidence>
<organism evidence="3 4">
    <name type="scientific">Lusitaniella coriacea LEGE 07157</name>
    <dbReference type="NCBI Taxonomy" id="945747"/>
    <lineage>
        <taxon>Bacteria</taxon>
        <taxon>Bacillati</taxon>
        <taxon>Cyanobacteriota</taxon>
        <taxon>Cyanophyceae</taxon>
        <taxon>Spirulinales</taxon>
        <taxon>Lusitaniellaceae</taxon>
        <taxon>Lusitaniella</taxon>
    </lineage>
</organism>
<feature type="signal peptide" evidence="2">
    <location>
        <begin position="1"/>
        <end position="27"/>
    </location>
</feature>
<dbReference type="EMBL" id="JADEWZ010000011">
    <property type="protein sequence ID" value="MBE9116121.1"/>
    <property type="molecule type" value="Genomic_DNA"/>
</dbReference>
<feature type="chain" id="PRO_5035171916" description="Secreted protein" evidence="2">
    <location>
        <begin position="28"/>
        <end position="187"/>
    </location>
</feature>
<accession>A0A8J7DVY6</accession>
<comment type="caution">
    <text evidence="3">The sequence shown here is derived from an EMBL/GenBank/DDBJ whole genome shotgun (WGS) entry which is preliminary data.</text>
</comment>
<feature type="region of interest" description="Disordered" evidence="1">
    <location>
        <begin position="54"/>
        <end position="75"/>
    </location>
</feature>
<reference evidence="3" key="1">
    <citation type="submission" date="2020-10" db="EMBL/GenBank/DDBJ databases">
        <authorList>
            <person name="Castelo-Branco R."/>
            <person name="Eusebio N."/>
            <person name="Adriana R."/>
            <person name="Vieira A."/>
            <person name="Brugerolle De Fraissinette N."/>
            <person name="Rezende De Castro R."/>
            <person name="Schneider M.P."/>
            <person name="Vasconcelos V."/>
            <person name="Leao P.N."/>
        </authorList>
    </citation>
    <scope>NUCLEOTIDE SEQUENCE</scope>
    <source>
        <strain evidence="3">LEGE 07157</strain>
    </source>
</reference>
<evidence type="ECO:0008006" key="5">
    <source>
        <dbReference type="Google" id="ProtNLM"/>
    </source>
</evidence>
<keyword evidence="4" id="KW-1185">Reference proteome</keyword>
<sequence length="187" mass="20211">MAFFRLKPLLPVAIFLSIPLGSLTAQAQPYEGCYFINPAGAIVNLNELCRTSAPGDLAPPQEPLSNENESENSPASECEQLLTIINEGVNNTSNLTNTDDPEALLTSADGLDRTVRQIAGVTSSDSTLEVYRAQFIQMYQQIGQAIREFVRADREEDPSTAASALTALQATTAPEAQLVEDINQYCS</sequence>
<keyword evidence="2" id="KW-0732">Signal</keyword>
<evidence type="ECO:0000313" key="3">
    <source>
        <dbReference type="EMBL" id="MBE9116121.1"/>
    </source>
</evidence>
<gene>
    <name evidence="3" type="ORF">IQ249_09460</name>
</gene>
<dbReference type="RefSeq" id="WP_194029209.1">
    <property type="nucleotide sequence ID" value="NZ_JADEWZ010000011.1"/>
</dbReference>
<proteinExistence type="predicted"/>
<name>A0A8J7DVY6_9CYAN</name>
<evidence type="ECO:0000256" key="2">
    <source>
        <dbReference type="SAM" id="SignalP"/>
    </source>
</evidence>
<protein>
    <recommendedName>
        <fullName evidence="5">Secreted protein</fullName>
    </recommendedName>
</protein>